<dbReference type="InterPro" id="IPR043519">
    <property type="entry name" value="NT_sf"/>
</dbReference>
<proteinExistence type="predicted"/>
<dbReference type="RefSeq" id="WP_129527666.1">
    <property type="nucleotide sequence ID" value="NZ_UFQB01000008.1"/>
</dbReference>
<reference evidence="1 2" key="1">
    <citation type="submission" date="2018-07" db="EMBL/GenBank/DDBJ databases">
        <authorList>
            <person name="Peeters C."/>
        </authorList>
    </citation>
    <scope>NUCLEOTIDE SEQUENCE [LARGE SCALE GENOMIC DNA]</scope>
    <source>
        <strain evidence="1 2">LMG 3411</strain>
    </source>
</reference>
<name>A0A446CE79_9BURK</name>
<dbReference type="Proteomes" id="UP000289184">
    <property type="component" value="Unassembled WGS sequence"/>
</dbReference>
<evidence type="ECO:0008006" key="3">
    <source>
        <dbReference type="Google" id="ProtNLM"/>
    </source>
</evidence>
<sequence>MKSRNGATSALIEVPPPRPLQPAFSGLVDDARDSLCHELGPLLDSLYLYGSVSHASATPGTSDLDLTLVLSRPLAAREAESLECVRSDLQARHPEVTKVDFDLGVRDDVLNPANLYSWGYWLKHECRCIYGTDLALRFQPFRPSPAVAQAVNGDYAQVLRDYVTRISQAQDPGAMQRLQKEAAKKLLRATNVLRPASDSYWPGTLEEYAGYCSGRYPDMAERIEFFLAHAKAPCASSDAFNEKLDFFIDWMQKIQRISMPA</sequence>
<dbReference type="SUPFAM" id="SSF81301">
    <property type="entry name" value="Nucleotidyltransferase"/>
    <property type="match status" value="1"/>
</dbReference>
<dbReference type="OrthoDB" id="3422944at2"/>
<accession>A0A446CE79</accession>
<dbReference type="EMBL" id="UFQB01000008">
    <property type="protein sequence ID" value="SSW66184.1"/>
    <property type="molecule type" value="Genomic_DNA"/>
</dbReference>
<evidence type="ECO:0000313" key="2">
    <source>
        <dbReference type="Proteomes" id="UP000289184"/>
    </source>
</evidence>
<protein>
    <recommendedName>
        <fullName evidence="3">Polymerase nucleotidyl transferase domain-containing protein</fullName>
    </recommendedName>
</protein>
<dbReference type="AlphaFoldDB" id="A0A446CE79"/>
<keyword evidence="2" id="KW-1185">Reference proteome</keyword>
<gene>
    <name evidence="1" type="ORF">AGI3411_02470</name>
</gene>
<organism evidence="1 2">
    <name type="scientific">Achromobacter agilis</name>
    <dbReference type="NCBI Taxonomy" id="1353888"/>
    <lineage>
        <taxon>Bacteria</taxon>
        <taxon>Pseudomonadati</taxon>
        <taxon>Pseudomonadota</taxon>
        <taxon>Betaproteobacteria</taxon>
        <taxon>Burkholderiales</taxon>
        <taxon>Alcaligenaceae</taxon>
        <taxon>Achromobacter</taxon>
    </lineage>
</organism>
<evidence type="ECO:0000313" key="1">
    <source>
        <dbReference type="EMBL" id="SSW66184.1"/>
    </source>
</evidence>